<dbReference type="Gene3D" id="3.40.50.1820">
    <property type="entry name" value="alpha/beta hydrolase"/>
    <property type="match status" value="1"/>
</dbReference>
<evidence type="ECO:0000313" key="5">
    <source>
        <dbReference type="Proteomes" id="UP000214588"/>
    </source>
</evidence>
<reference evidence="4 5" key="1">
    <citation type="submission" date="2017-06" db="EMBL/GenBank/DDBJ databases">
        <title>Draft Genome Sequence of Natranaerobius trueperi halophilic, alkalithermophilic bacteria from soda lakes.</title>
        <authorList>
            <person name="Zhao B."/>
        </authorList>
    </citation>
    <scope>NUCLEOTIDE SEQUENCE [LARGE SCALE GENOMIC DNA]</scope>
    <source>
        <strain evidence="4 5">DSM 18760</strain>
    </source>
</reference>
<dbReference type="PANTHER" id="PTHR42881:SF2">
    <property type="entry name" value="PROLYL ENDOPEPTIDASE"/>
    <property type="match status" value="1"/>
</dbReference>
<dbReference type="GO" id="GO:0004252">
    <property type="term" value="F:serine-type endopeptidase activity"/>
    <property type="evidence" value="ECO:0007669"/>
    <property type="project" value="UniProtKB-EC"/>
</dbReference>
<dbReference type="InterPro" id="IPR051167">
    <property type="entry name" value="Prolyl_oligopep/macrocyclase"/>
</dbReference>
<comment type="caution">
    <text evidence="4">The sequence shown here is derived from an EMBL/GenBank/DDBJ whole genome shotgun (WGS) entry which is preliminary data.</text>
</comment>
<evidence type="ECO:0000313" key="4">
    <source>
        <dbReference type="EMBL" id="OWZ83759.1"/>
    </source>
</evidence>
<protein>
    <recommendedName>
        <fullName evidence="2">prolyl oligopeptidase</fullName>
        <ecNumber evidence="2">3.4.21.26</ecNumber>
    </recommendedName>
</protein>
<dbReference type="Pfam" id="PF00326">
    <property type="entry name" value="Peptidase_S9"/>
    <property type="match status" value="1"/>
</dbReference>
<comment type="catalytic activity">
    <reaction evidence="1">
        <text>Hydrolysis of Pro-|-Xaa &gt;&gt; Ala-|-Xaa in oligopeptides.</text>
        <dbReference type="EC" id="3.4.21.26"/>
    </reaction>
</comment>
<feature type="domain" description="Peptidase S9 prolyl oligopeptidase catalytic" evidence="3">
    <location>
        <begin position="4"/>
        <end position="101"/>
    </location>
</feature>
<dbReference type="SUPFAM" id="SSF53474">
    <property type="entry name" value="alpha/beta-Hydrolases"/>
    <property type="match status" value="1"/>
</dbReference>
<dbReference type="Proteomes" id="UP000214588">
    <property type="component" value="Unassembled WGS sequence"/>
</dbReference>
<dbReference type="OrthoDB" id="9801421at2"/>
<proteinExistence type="predicted"/>
<gene>
    <name evidence="4" type="ORF">CDO51_06605</name>
</gene>
<evidence type="ECO:0000259" key="3">
    <source>
        <dbReference type="Pfam" id="PF00326"/>
    </source>
</evidence>
<dbReference type="InterPro" id="IPR001375">
    <property type="entry name" value="Peptidase_S9_cat"/>
</dbReference>
<dbReference type="GO" id="GO:0006508">
    <property type="term" value="P:proteolysis"/>
    <property type="evidence" value="ECO:0007669"/>
    <property type="project" value="InterPro"/>
</dbReference>
<dbReference type="AlphaFoldDB" id="A0A226BZZ1"/>
<dbReference type="PANTHER" id="PTHR42881">
    <property type="entry name" value="PROLYL ENDOPEPTIDASE"/>
    <property type="match status" value="1"/>
</dbReference>
<dbReference type="InterPro" id="IPR029058">
    <property type="entry name" value="AB_hydrolase_fold"/>
</dbReference>
<dbReference type="InterPro" id="IPR002470">
    <property type="entry name" value="Peptidase_S9A"/>
</dbReference>
<dbReference type="GO" id="GO:0070012">
    <property type="term" value="F:oligopeptidase activity"/>
    <property type="evidence" value="ECO:0007669"/>
    <property type="project" value="TreeGrafter"/>
</dbReference>
<keyword evidence="5" id="KW-1185">Reference proteome</keyword>
<dbReference type="GO" id="GO:0005829">
    <property type="term" value="C:cytosol"/>
    <property type="evidence" value="ECO:0007669"/>
    <property type="project" value="TreeGrafter"/>
</dbReference>
<dbReference type="PRINTS" id="PR00862">
    <property type="entry name" value="PROLIGOPTASE"/>
</dbReference>
<dbReference type="EMBL" id="NIQC01000012">
    <property type="protein sequence ID" value="OWZ83759.1"/>
    <property type="molecule type" value="Genomic_DNA"/>
</dbReference>
<dbReference type="EC" id="3.4.21.26" evidence="2"/>
<accession>A0A226BZZ1</accession>
<name>A0A226BZZ1_9FIRM</name>
<evidence type="ECO:0000256" key="1">
    <source>
        <dbReference type="ARBA" id="ARBA00001070"/>
    </source>
</evidence>
<sequence>MDSEYGDPDSNPKDFKNLYQYSPLHNIRKNQSYPNTLVMTADTEDRVVPAHAKKFVKSLEEKANNPKDIYLWVEKKAGHGVGKPTSKLIDESADKLTFLFRNC</sequence>
<organism evidence="4 5">
    <name type="scientific">Natranaerobius trueperi</name>
    <dbReference type="NCBI Taxonomy" id="759412"/>
    <lineage>
        <taxon>Bacteria</taxon>
        <taxon>Bacillati</taxon>
        <taxon>Bacillota</taxon>
        <taxon>Clostridia</taxon>
        <taxon>Natranaerobiales</taxon>
        <taxon>Natranaerobiaceae</taxon>
        <taxon>Natranaerobius</taxon>
    </lineage>
</organism>
<dbReference type="RefSeq" id="WP_089023509.1">
    <property type="nucleotide sequence ID" value="NZ_NIQC01000012.1"/>
</dbReference>
<evidence type="ECO:0000256" key="2">
    <source>
        <dbReference type="ARBA" id="ARBA00011897"/>
    </source>
</evidence>